<evidence type="ECO:0000313" key="4">
    <source>
        <dbReference type="Proteomes" id="UP000324800"/>
    </source>
</evidence>
<protein>
    <recommendedName>
        <fullName evidence="2">PARG catalytic Macro domain-containing protein</fullName>
    </recommendedName>
</protein>
<dbReference type="GO" id="GO:0006282">
    <property type="term" value="P:regulation of DNA repair"/>
    <property type="evidence" value="ECO:0007669"/>
    <property type="project" value="InterPro"/>
</dbReference>
<proteinExistence type="predicted"/>
<dbReference type="Proteomes" id="UP000324800">
    <property type="component" value="Unassembled WGS sequence"/>
</dbReference>
<dbReference type="PANTHER" id="PTHR12837:SF0">
    <property type="entry name" value="POLY(ADP-RIBOSE) GLYCOHYDROLASE"/>
    <property type="match status" value="1"/>
</dbReference>
<name>A0A5J4X720_9EUKA</name>
<dbReference type="GO" id="GO:0009225">
    <property type="term" value="P:nucleotide-sugar metabolic process"/>
    <property type="evidence" value="ECO:0007669"/>
    <property type="project" value="TreeGrafter"/>
</dbReference>
<feature type="domain" description="PARG catalytic Macro" evidence="2">
    <location>
        <begin position="5"/>
        <end position="127"/>
    </location>
</feature>
<reference evidence="3 4" key="1">
    <citation type="submission" date="2019-03" db="EMBL/GenBank/DDBJ databases">
        <title>Single cell metagenomics reveals metabolic interactions within the superorganism composed of flagellate Streblomastix strix and complex community of Bacteroidetes bacteria on its surface.</title>
        <authorList>
            <person name="Treitli S.C."/>
            <person name="Kolisko M."/>
            <person name="Husnik F."/>
            <person name="Keeling P."/>
            <person name="Hampl V."/>
        </authorList>
    </citation>
    <scope>NUCLEOTIDE SEQUENCE [LARGE SCALE GENOMIC DNA]</scope>
    <source>
        <strain evidence="3">ST1C</strain>
    </source>
</reference>
<dbReference type="InterPro" id="IPR007724">
    <property type="entry name" value="Poly_GlycHdrlase"/>
</dbReference>
<sequence length="211" mass="24582">MNQIYLNQWDLQSVLRELNKSFVGFSFAQPLNEQNEEKTKQEIKLQSEQQQKQIDIVEQEQDQYKQINIDKKERDASNQIKGGVLATGHWGCGAFKGDQFLKFIIQWIAASEAGVTEMRYSCMMERNFIQMVTLILNILQPEYSVINQDDDFEKHFMSNRHHEHNKDQRKILTAGSLYNHLSRYCEIMQKLGKANGDGLFAYLLGCYSSVE</sequence>
<dbReference type="AlphaFoldDB" id="A0A5J4X720"/>
<dbReference type="OrthoDB" id="1937899at2759"/>
<accession>A0A5J4X720</accession>
<comment type="caution">
    <text evidence="3">The sequence shown here is derived from an EMBL/GenBank/DDBJ whole genome shotgun (WGS) entry which is preliminary data.</text>
</comment>
<organism evidence="3 4">
    <name type="scientific">Streblomastix strix</name>
    <dbReference type="NCBI Taxonomy" id="222440"/>
    <lineage>
        <taxon>Eukaryota</taxon>
        <taxon>Metamonada</taxon>
        <taxon>Preaxostyla</taxon>
        <taxon>Oxymonadida</taxon>
        <taxon>Streblomastigidae</taxon>
        <taxon>Streblomastix</taxon>
    </lineage>
</organism>
<evidence type="ECO:0000256" key="1">
    <source>
        <dbReference type="SAM" id="Coils"/>
    </source>
</evidence>
<dbReference type="GO" id="GO:0004649">
    <property type="term" value="F:poly(ADP-ribose) glycohydrolase activity"/>
    <property type="evidence" value="ECO:0007669"/>
    <property type="project" value="InterPro"/>
</dbReference>
<evidence type="ECO:0000259" key="2">
    <source>
        <dbReference type="Pfam" id="PF05028"/>
    </source>
</evidence>
<evidence type="ECO:0000313" key="3">
    <source>
        <dbReference type="EMBL" id="KAA6402682.1"/>
    </source>
</evidence>
<dbReference type="InterPro" id="IPR046372">
    <property type="entry name" value="PARG_cat_C"/>
</dbReference>
<keyword evidence="1" id="KW-0175">Coiled coil</keyword>
<feature type="coiled-coil region" evidence="1">
    <location>
        <begin position="31"/>
        <end position="67"/>
    </location>
</feature>
<dbReference type="GO" id="GO:0005634">
    <property type="term" value="C:nucleus"/>
    <property type="evidence" value="ECO:0007669"/>
    <property type="project" value="TreeGrafter"/>
</dbReference>
<dbReference type="GO" id="GO:0005975">
    <property type="term" value="P:carbohydrate metabolic process"/>
    <property type="evidence" value="ECO:0007669"/>
    <property type="project" value="InterPro"/>
</dbReference>
<dbReference type="GO" id="GO:1990966">
    <property type="term" value="P:ATP generation from poly-ADP-D-ribose"/>
    <property type="evidence" value="ECO:0007669"/>
    <property type="project" value="TreeGrafter"/>
</dbReference>
<dbReference type="Pfam" id="PF05028">
    <property type="entry name" value="PARG_cat_C"/>
    <property type="match status" value="1"/>
</dbReference>
<dbReference type="PANTHER" id="PTHR12837">
    <property type="entry name" value="POLY ADP-RIBOSE GLYCOHYDROLASE"/>
    <property type="match status" value="1"/>
</dbReference>
<dbReference type="GO" id="GO:0005737">
    <property type="term" value="C:cytoplasm"/>
    <property type="evidence" value="ECO:0007669"/>
    <property type="project" value="TreeGrafter"/>
</dbReference>
<gene>
    <name evidence="3" type="ORF">EZS28_001783</name>
</gene>
<dbReference type="EMBL" id="SNRW01000201">
    <property type="protein sequence ID" value="KAA6402682.1"/>
    <property type="molecule type" value="Genomic_DNA"/>
</dbReference>